<evidence type="ECO:0000313" key="3">
    <source>
        <dbReference type="Proteomes" id="UP000004688"/>
    </source>
</evidence>
<sequence length="103" mass="11236">MGITSAIVLFAVVWFLTFFIVLPLRLETQGDVGEVVPGTHESAPSGAVVGRKARITTYFAVPIWAVLATVILSGWISVRELDWFDRMATPTSIQQNGVQDTSN</sequence>
<dbReference type="HOGENOM" id="CLU_160698_2_0_5"/>
<feature type="transmembrane region" description="Helical" evidence="1">
    <location>
        <begin position="6"/>
        <end position="24"/>
    </location>
</feature>
<dbReference type="OrthoDB" id="9804637at2"/>
<keyword evidence="1" id="KW-1133">Transmembrane helix</keyword>
<dbReference type="RefSeq" id="WP_015496361.1">
    <property type="nucleotide sequence ID" value="NC_020908.1"/>
</dbReference>
<name>M9RNM4_9RHOB</name>
<accession>M9RNM4</accession>
<dbReference type="AlphaFoldDB" id="M9RNM4"/>
<evidence type="ECO:0000313" key="2">
    <source>
        <dbReference type="EMBL" id="AGI73348.1"/>
    </source>
</evidence>
<dbReference type="STRING" id="391616.OA238_c33670"/>
<reference evidence="2 3" key="1">
    <citation type="journal article" date="2013" name="PLoS ONE">
        <title>Poles Apart: Arctic and Antarctic Octadecabacter strains Share High Genome Plasticity and a New Type of Xanthorhodopsin.</title>
        <authorList>
            <person name="Vollmers J."/>
            <person name="Voget S."/>
            <person name="Dietrich S."/>
            <person name="Gollnow K."/>
            <person name="Smits M."/>
            <person name="Meyer K."/>
            <person name="Brinkhoff T."/>
            <person name="Simon M."/>
            <person name="Daniel R."/>
        </authorList>
    </citation>
    <scope>NUCLEOTIDE SEQUENCE [LARGE SCALE GENOMIC DNA]</scope>
    <source>
        <strain evidence="2 3">238</strain>
    </source>
</reference>
<proteinExistence type="predicted"/>
<keyword evidence="1" id="KW-0472">Membrane</keyword>
<evidence type="ECO:0008006" key="4">
    <source>
        <dbReference type="Google" id="ProtNLM"/>
    </source>
</evidence>
<dbReference type="KEGG" id="oar:OA238_c33670"/>
<organism evidence="2 3">
    <name type="scientific">Octadecabacter arcticus 238</name>
    <dbReference type="NCBI Taxonomy" id="391616"/>
    <lineage>
        <taxon>Bacteria</taxon>
        <taxon>Pseudomonadati</taxon>
        <taxon>Pseudomonadota</taxon>
        <taxon>Alphaproteobacteria</taxon>
        <taxon>Rhodobacterales</taxon>
        <taxon>Roseobacteraceae</taxon>
        <taxon>Octadecabacter</taxon>
    </lineage>
</organism>
<dbReference type="Pfam" id="PF07330">
    <property type="entry name" value="DUF1467"/>
    <property type="match status" value="1"/>
</dbReference>
<keyword evidence="3" id="KW-1185">Reference proteome</keyword>
<dbReference type="EMBL" id="CP003742">
    <property type="protein sequence ID" value="AGI73348.1"/>
    <property type="molecule type" value="Genomic_DNA"/>
</dbReference>
<evidence type="ECO:0000256" key="1">
    <source>
        <dbReference type="SAM" id="Phobius"/>
    </source>
</evidence>
<protein>
    <recommendedName>
        <fullName evidence="4">DUF1467 family protein</fullName>
    </recommendedName>
</protein>
<gene>
    <name evidence="2" type="ORF">OA238_c33670</name>
</gene>
<keyword evidence="1" id="KW-0812">Transmembrane</keyword>
<dbReference type="Proteomes" id="UP000004688">
    <property type="component" value="Chromosome"/>
</dbReference>
<dbReference type="InterPro" id="IPR009935">
    <property type="entry name" value="DUF1467"/>
</dbReference>
<dbReference type="eggNOG" id="COG5454">
    <property type="taxonomic scope" value="Bacteria"/>
</dbReference>
<feature type="transmembrane region" description="Helical" evidence="1">
    <location>
        <begin position="58"/>
        <end position="78"/>
    </location>
</feature>